<dbReference type="EMBL" id="JBHUFB010000010">
    <property type="protein sequence ID" value="MFD1813347.1"/>
    <property type="molecule type" value="Genomic_DNA"/>
</dbReference>
<evidence type="ECO:0000259" key="1">
    <source>
        <dbReference type="Pfam" id="PF00117"/>
    </source>
</evidence>
<dbReference type="PANTHER" id="PTHR42695:SF5">
    <property type="entry name" value="GLUTAMINE AMIDOTRANSFERASE YLR126C-RELATED"/>
    <property type="match status" value="1"/>
</dbReference>
<comment type="caution">
    <text evidence="2">The sequence shown here is derived from an EMBL/GenBank/DDBJ whole genome shotgun (WGS) entry which is preliminary data.</text>
</comment>
<dbReference type="Proteomes" id="UP001597286">
    <property type="component" value="Unassembled WGS sequence"/>
</dbReference>
<dbReference type="SUPFAM" id="SSF52317">
    <property type="entry name" value="Class I glutamine amidotransferase-like"/>
    <property type="match status" value="1"/>
</dbReference>
<keyword evidence="3" id="KW-1185">Reference proteome</keyword>
<dbReference type="Pfam" id="PF00117">
    <property type="entry name" value="GATase"/>
    <property type="match status" value="1"/>
</dbReference>
<dbReference type="InterPro" id="IPR044992">
    <property type="entry name" value="ChyE-like"/>
</dbReference>
<organism evidence="2 3">
    <name type="scientific">Rhodococcus gannanensis</name>
    <dbReference type="NCBI Taxonomy" id="1960308"/>
    <lineage>
        <taxon>Bacteria</taxon>
        <taxon>Bacillati</taxon>
        <taxon>Actinomycetota</taxon>
        <taxon>Actinomycetes</taxon>
        <taxon>Mycobacteriales</taxon>
        <taxon>Nocardiaceae</taxon>
        <taxon>Rhodococcus</taxon>
    </lineage>
</organism>
<dbReference type="PANTHER" id="PTHR42695">
    <property type="entry name" value="GLUTAMINE AMIDOTRANSFERASE YLR126C-RELATED"/>
    <property type="match status" value="1"/>
</dbReference>
<evidence type="ECO:0000313" key="3">
    <source>
        <dbReference type="Proteomes" id="UP001597286"/>
    </source>
</evidence>
<keyword evidence="2" id="KW-0315">Glutamine amidotransferase</keyword>
<gene>
    <name evidence="2" type="ORF">ACFSJG_14075</name>
</gene>
<dbReference type="CDD" id="cd01741">
    <property type="entry name" value="GATase1_1"/>
    <property type="match status" value="1"/>
</dbReference>
<protein>
    <submittedName>
        <fullName evidence="2">Type 1 glutamine amidotransferase</fullName>
    </submittedName>
</protein>
<reference evidence="3" key="1">
    <citation type="journal article" date="2019" name="Int. J. Syst. Evol. Microbiol.">
        <title>The Global Catalogue of Microorganisms (GCM) 10K type strain sequencing project: providing services to taxonomists for standard genome sequencing and annotation.</title>
        <authorList>
            <consortium name="The Broad Institute Genomics Platform"/>
            <consortium name="The Broad Institute Genome Sequencing Center for Infectious Disease"/>
            <person name="Wu L."/>
            <person name="Ma J."/>
        </authorList>
    </citation>
    <scope>NUCLEOTIDE SEQUENCE [LARGE SCALE GENOMIC DNA]</scope>
    <source>
        <strain evidence="3">DT72</strain>
    </source>
</reference>
<name>A0ABW4P494_9NOCA</name>
<feature type="domain" description="Glutamine amidotransferase" evidence="1">
    <location>
        <begin position="43"/>
        <end position="178"/>
    </location>
</feature>
<dbReference type="InterPro" id="IPR029062">
    <property type="entry name" value="Class_I_gatase-like"/>
</dbReference>
<dbReference type="RefSeq" id="WP_378485816.1">
    <property type="nucleotide sequence ID" value="NZ_JBHUFB010000010.1"/>
</dbReference>
<dbReference type="InterPro" id="IPR017926">
    <property type="entry name" value="GATASE"/>
</dbReference>
<accession>A0ABW4P494</accession>
<proteinExistence type="predicted"/>
<dbReference type="PROSITE" id="PS51273">
    <property type="entry name" value="GATASE_TYPE_1"/>
    <property type="match status" value="1"/>
</dbReference>
<sequence>MNWWIVTHVPFEGPALIAAVMAEAGITPSLCAPYAGDLLPAPEDCAGLVVMGGPMNALDDAGHPHLASERALIAACVERDIPVLGVCLGAQLLAASLGGHVFAGPAGEFGAGVVTVTDEGRVDPVFGGPDARWPVVHWHGDTFDLPTGATLLAGSDRYPHQAFRIGRAAYGLQFHVELRGIDLPMMLEYMPPGTAPEATYLTEVEGVGRKFLRRFLALA</sequence>
<dbReference type="Gene3D" id="3.40.50.880">
    <property type="match status" value="1"/>
</dbReference>
<evidence type="ECO:0000313" key="2">
    <source>
        <dbReference type="EMBL" id="MFD1813347.1"/>
    </source>
</evidence>